<reference evidence="4 5" key="1">
    <citation type="submission" date="2019-03" db="EMBL/GenBank/DDBJ databases">
        <title>Algoriphagus aquimaris sp. nov., isolated form marine sediment in Pohang, Korea.</title>
        <authorList>
            <person name="Kim J."/>
            <person name="Yoon S.-H."/>
            <person name="Lee S.-S."/>
        </authorList>
    </citation>
    <scope>NUCLEOTIDE SEQUENCE [LARGE SCALE GENOMIC DNA]</scope>
    <source>
        <strain evidence="4 5">F21</strain>
    </source>
</reference>
<proteinExistence type="predicted"/>
<dbReference type="InterPro" id="IPR011006">
    <property type="entry name" value="CheY-like_superfamily"/>
</dbReference>
<accession>A0A4R5UXW1</accession>
<dbReference type="SUPFAM" id="SSF52172">
    <property type="entry name" value="CheY-like"/>
    <property type="match status" value="1"/>
</dbReference>
<dbReference type="InterPro" id="IPR001789">
    <property type="entry name" value="Sig_transdc_resp-reg_receiver"/>
</dbReference>
<keyword evidence="5" id="KW-1185">Reference proteome</keyword>
<dbReference type="PANTHER" id="PTHR44591:SF3">
    <property type="entry name" value="RESPONSE REGULATORY DOMAIN-CONTAINING PROTEIN"/>
    <property type="match status" value="1"/>
</dbReference>
<dbReference type="SMART" id="SM00448">
    <property type="entry name" value="REC"/>
    <property type="match status" value="1"/>
</dbReference>
<evidence type="ECO:0000313" key="5">
    <source>
        <dbReference type="Proteomes" id="UP000295438"/>
    </source>
</evidence>
<name>A0A4R5UXW1_9BACT</name>
<dbReference type="Gene3D" id="3.40.50.2300">
    <property type="match status" value="1"/>
</dbReference>
<feature type="modified residue" description="4-aspartylphosphate" evidence="2">
    <location>
        <position position="51"/>
    </location>
</feature>
<dbReference type="EMBL" id="SMUW01000034">
    <property type="protein sequence ID" value="TDK44200.1"/>
    <property type="molecule type" value="Genomic_DNA"/>
</dbReference>
<evidence type="ECO:0000256" key="1">
    <source>
        <dbReference type="ARBA" id="ARBA00022553"/>
    </source>
</evidence>
<dbReference type="Pfam" id="PF00072">
    <property type="entry name" value="Response_reg"/>
    <property type="match status" value="1"/>
</dbReference>
<protein>
    <submittedName>
        <fullName evidence="4">Response regulator</fullName>
    </submittedName>
</protein>
<comment type="caution">
    <text evidence="4">The sequence shown here is derived from an EMBL/GenBank/DDBJ whole genome shotgun (WGS) entry which is preliminary data.</text>
</comment>
<dbReference type="RefSeq" id="WP_133390903.1">
    <property type="nucleotide sequence ID" value="NZ_SMUW01000034.1"/>
</dbReference>
<dbReference type="InterPro" id="IPR050595">
    <property type="entry name" value="Bact_response_regulator"/>
</dbReference>
<dbReference type="Proteomes" id="UP000295438">
    <property type="component" value="Unassembled WGS sequence"/>
</dbReference>
<dbReference type="GO" id="GO:0000160">
    <property type="term" value="P:phosphorelay signal transduction system"/>
    <property type="evidence" value="ECO:0007669"/>
    <property type="project" value="InterPro"/>
</dbReference>
<keyword evidence="1 2" id="KW-0597">Phosphoprotein</keyword>
<dbReference type="PROSITE" id="PS50110">
    <property type="entry name" value="RESPONSE_REGULATORY"/>
    <property type="match status" value="1"/>
</dbReference>
<sequence>MKTVLVIEKHQFMRLFLINLLSNNYEVFGASSPEEANEWLKSNTPHLILTDLSSFKKINSMGVHRAIQSVPFLVLTDQDKSQERIQVLQKGAKDCLSKPFNPVELQLRVQSLLPDFQITGSLSSVA</sequence>
<dbReference type="PANTHER" id="PTHR44591">
    <property type="entry name" value="STRESS RESPONSE REGULATOR PROTEIN 1"/>
    <property type="match status" value="1"/>
</dbReference>
<evidence type="ECO:0000256" key="2">
    <source>
        <dbReference type="PROSITE-ProRule" id="PRU00169"/>
    </source>
</evidence>
<evidence type="ECO:0000259" key="3">
    <source>
        <dbReference type="PROSITE" id="PS50110"/>
    </source>
</evidence>
<dbReference type="AlphaFoldDB" id="A0A4R5UXW1"/>
<feature type="domain" description="Response regulatory" evidence="3">
    <location>
        <begin position="3"/>
        <end position="113"/>
    </location>
</feature>
<evidence type="ECO:0000313" key="4">
    <source>
        <dbReference type="EMBL" id="TDK44200.1"/>
    </source>
</evidence>
<organism evidence="4 5">
    <name type="scientific">Algoriphagus formosus</name>
    <dbReference type="NCBI Taxonomy" id="2007308"/>
    <lineage>
        <taxon>Bacteria</taxon>
        <taxon>Pseudomonadati</taxon>
        <taxon>Bacteroidota</taxon>
        <taxon>Cytophagia</taxon>
        <taxon>Cytophagales</taxon>
        <taxon>Cyclobacteriaceae</taxon>
        <taxon>Algoriphagus</taxon>
    </lineage>
</organism>
<gene>
    <name evidence="4" type="ORF">E1898_11040</name>
</gene>